<feature type="transmembrane region" description="Helical" evidence="7">
    <location>
        <begin position="347"/>
        <end position="368"/>
    </location>
</feature>
<dbReference type="Pfam" id="PF01554">
    <property type="entry name" value="MatE"/>
    <property type="match status" value="2"/>
</dbReference>
<accession>A0ABZ0CU83</accession>
<dbReference type="Proteomes" id="UP001303946">
    <property type="component" value="Chromosome"/>
</dbReference>
<keyword evidence="2" id="KW-0813">Transport</keyword>
<keyword evidence="6 7" id="KW-0472">Membrane</keyword>
<sequence>MPASIPAAPRPSLVALTLPLLAELVLGMAVGVAGLWLASRVSDTASGAFALSNHVQVSFFLLFRIISMGVSVTISQSLGAGDRVTADLTARSALAASTWLGLVAGAALALFATPLLHLVNAPADVLPLAAPYLRILAISLALDAFNASMAAVMRAHMHARDTLYNMLAMHGVHLTLSMLLMPSMGLAGYAVAAAVSRAFGVGFHLFLWRWRLQLVPHGADWWRLQPRLLAPVLHIGLPGAAETIAYRLALMVTIALAAGMGTHALATHSYTMQLMYFILVFGLAIGFASEILVGYLVGARQLHAAHALVRKSLRYGLVVSTGVALLAALAGPWLMRRFTHDERIIELASTLLWITVLLEPGRTFNLVVINALRATGDARFPVFAGIASMVFVMAGGAWLLGDVMGLGLVGVWIAYAADEWVRGLTMCARWWRRGWVPSARATHRRLTRQRSALTAGH</sequence>
<feature type="transmembrane region" description="Helical" evidence="7">
    <location>
        <begin position="244"/>
        <end position="262"/>
    </location>
</feature>
<feature type="transmembrane region" description="Helical" evidence="7">
    <location>
        <begin position="187"/>
        <end position="208"/>
    </location>
</feature>
<comment type="subcellular location">
    <subcellularLocation>
        <location evidence="1">Cell inner membrane</location>
        <topology evidence="1">Multi-pass membrane protein</topology>
    </subcellularLocation>
</comment>
<evidence type="ECO:0000256" key="4">
    <source>
        <dbReference type="ARBA" id="ARBA00022692"/>
    </source>
</evidence>
<feature type="transmembrane region" description="Helical" evidence="7">
    <location>
        <begin position="132"/>
        <end position="151"/>
    </location>
</feature>
<keyword evidence="3" id="KW-1003">Cell membrane</keyword>
<feature type="transmembrane region" description="Helical" evidence="7">
    <location>
        <begin position="57"/>
        <end position="81"/>
    </location>
</feature>
<reference evidence="8 9" key="1">
    <citation type="submission" date="2023-10" db="EMBL/GenBank/DDBJ databases">
        <title>Bacteria for the degradation of biodegradable plastic PBAT(Polybutylene adipate terephthalate).</title>
        <authorList>
            <person name="Weon H.-Y."/>
            <person name="Yeon J."/>
        </authorList>
    </citation>
    <scope>NUCLEOTIDE SEQUENCE [LARGE SCALE GENOMIC DNA]</scope>
    <source>
        <strain evidence="8 9">SBD 7-3</strain>
    </source>
</reference>
<dbReference type="RefSeq" id="WP_316701278.1">
    <property type="nucleotide sequence ID" value="NZ_CP136336.1"/>
</dbReference>
<dbReference type="PIRSF" id="PIRSF006603">
    <property type="entry name" value="DinF"/>
    <property type="match status" value="1"/>
</dbReference>
<dbReference type="CDD" id="cd13134">
    <property type="entry name" value="MATE_like_8"/>
    <property type="match status" value="1"/>
</dbReference>
<feature type="transmembrane region" description="Helical" evidence="7">
    <location>
        <begin position="317"/>
        <end position="335"/>
    </location>
</feature>
<name>A0ABZ0CU83_9BURK</name>
<evidence type="ECO:0000256" key="3">
    <source>
        <dbReference type="ARBA" id="ARBA00022475"/>
    </source>
</evidence>
<evidence type="ECO:0000256" key="7">
    <source>
        <dbReference type="SAM" id="Phobius"/>
    </source>
</evidence>
<dbReference type="InterPro" id="IPR002528">
    <property type="entry name" value="MATE_fam"/>
</dbReference>
<feature type="transmembrane region" description="Helical" evidence="7">
    <location>
        <begin position="274"/>
        <end position="297"/>
    </location>
</feature>
<dbReference type="PANTHER" id="PTHR42925:SF2">
    <property type="entry name" value="NA+ DRIVEN MULTIDRUG EFFLUX PUMP"/>
    <property type="match status" value="1"/>
</dbReference>
<dbReference type="InterPro" id="IPR048279">
    <property type="entry name" value="MdtK-like"/>
</dbReference>
<evidence type="ECO:0000256" key="1">
    <source>
        <dbReference type="ARBA" id="ARBA00004429"/>
    </source>
</evidence>
<feature type="transmembrane region" description="Helical" evidence="7">
    <location>
        <begin position="93"/>
        <end position="112"/>
    </location>
</feature>
<evidence type="ECO:0000313" key="9">
    <source>
        <dbReference type="Proteomes" id="UP001303946"/>
    </source>
</evidence>
<evidence type="ECO:0000313" key="8">
    <source>
        <dbReference type="EMBL" id="WOB08509.1"/>
    </source>
</evidence>
<keyword evidence="9" id="KW-1185">Reference proteome</keyword>
<proteinExistence type="predicted"/>
<evidence type="ECO:0000256" key="2">
    <source>
        <dbReference type="ARBA" id="ARBA00022448"/>
    </source>
</evidence>
<keyword evidence="5 7" id="KW-1133">Transmembrane helix</keyword>
<dbReference type="EMBL" id="CP136336">
    <property type="protein sequence ID" value="WOB08509.1"/>
    <property type="molecule type" value="Genomic_DNA"/>
</dbReference>
<organism evidence="8 9">
    <name type="scientific">Piscinibacter gummiphilus</name>
    <dbReference type="NCBI Taxonomy" id="946333"/>
    <lineage>
        <taxon>Bacteria</taxon>
        <taxon>Pseudomonadati</taxon>
        <taxon>Pseudomonadota</taxon>
        <taxon>Betaproteobacteria</taxon>
        <taxon>Burkholderiales</taxon>
        <taxon>Sphaerotilaceae</taxon>
        <taxon>Piscinibacter</taxon>
    </lineage>
</organism>
<dbReference type="InterPro" id="IPR047135">
    <property type="entry name" value="YsiQ"/>
</dbReference>
<protein>
    <submittedName>
        <fullName evidence="8">MATE family efflux transporter</fullName>
    </submittedName>
</protein>
<evidence type="ECO:0000256" key="5">
    <source>
        <dbReference type="ARBA" id="ARBA00022989"/>
    </source>
</evidence>
<feature type="transmembrane region" description="Helical" evidence="7">
    <location>
        <begin position="163"/>
        <end position="181"/>
    </location>
</feature>
<feature type="transmembrane region" description="Helical" evidence="7">
    <location>
        <begin position="12"/>
        <end position="37"/>
    </location>
</feature>
<gene>
    <name evidence="8" type="ORF">RXV79_00305</name>
</gene>
<keyword evidence="4 7" id="KW-0812">Transmembrane</keyword>
<evidence type="ECO:0000256" key="6">
    <source>
        <dbReference type="ARBA" id="ARBA00023136"/>
    </source>
</evidence>
<dbReference type="PANTHER" id="PTHR42925">
    <property type="entry name" value="MULTIDRUG AND TOXIN EFFLUX PROTEIN MATE FAMILY"/>
    <property type="match status" value="1"/>
</dbReference>
<feature type="transmembrane region" description="Helical" evidence="7">
    <location>
        <begin position="380"/>
        <end position="400"/>
    </location>
</feature>